<comment type="subcellular location">
    <subcellularLocation>
        <location evidence="1">Cytoplasm</location>
    </subcellularLocation>
</comment>
<keyword evidence="3" id="KW-0805">Transcription regulation</keyword>
<name>A0A2W0HG33_9BACI</name>
<dbReference type="Gene3D" id="1.10.10.10">
    <property type="entry name" value="Winged helix-like DNA-binding domain superfamily/Winged helix DNA-binding domain"/>
    <property type="match status" value="1"/>
</dbReference>
<dbReference type="PROSITE" id="PS50043">
    <property type="entry name" value="HTH_LUXR_2"/>
    <property type="match status" value="1"/>
</dbReference>
<evidence type="ECO:0000313" key="9">
    <source>
        <dbReference type="EMBL" id="PYZ98890.1"/>
    </source>
</evidence>
<dbReference type="PROSITE" id="PS50110">
    <property type="entry name" value="RESPONSE_REGULATORY"/>
    <property type="match status" value="1"/>
</dbReference>
<keyword evidence="10" id="KW-1185">Reference proteome</keyword>
<dbReference type="OrthoDB" id="9780153at2"/>
<dbReference type="AlphaFoldDB" id="A0A2W0HG33"/>
<dbReference type="SUPFAM" id="SSF52172">
    <property type="entry name" value="CheY-like"/>
    <property type="match status" value="1"/>
</dbReference>
<evidence type="ECO:0008006" key="11">
    <source>
        <dbReference type="Google" id="ProtNLM"/>
    </source>
</evidence>
<evidence type="ECO:0000256" key="5">
    <source>
        <dbReference type="ARBA" id="ARBA00023163"/>
    </source>
</evidence>
<dbReference type="CDD" id="cd06170">
    <property type="entry name" value="LuxR_C_like"/>
    <property type="match status" value="1"/>
</dbReference>
<dbReference type="InterPro" id="IPR011006">
    <property type="entry name" value="CheY-like_superfamily"/>
</dbReference>
<comment type="caution">
    <text evidence="6">Lacks conserved residue(s) required for the propagation of feature annotation.</text>
</comment>
<keyword evidence="5" id="KW-0804">Transcription</keyword>
<gene>
    <name evidence="9" type="ORF">CR205_10055</name>
</gene>
<dbReference type="PRINTS" id="PR00038">
    <property type="entry name" value="HTHLUXR"/>
</dbReference>
<dbReference type="InterPro" id="IPR051015">
    <property type="entry name" value="EvgA-like"/>
</dbReference>
<reference evidence="9 10" key="1">
    <citation type="submission" date="2017-10" db="EMBL/GenBank/DDBJ databases">
        <title>Bacillus sp. nov., a halophilic bacterium isolated from a Yangshapao Lake.</title>
        <authorList>
            <person name="Wang H."/>
        </authorList>
    </citation>
    <scope>NUCLEOTIDE SEQUENCE [LARGE SCALE GENOMIC DNA]</scope>
    <source>
        <strain evidence="9 10">YSP-3</strain>
    </source>
</reference>
<protein>
    <recommendedName>
        <fullName evidence="11">DNA-binding response regulator</fullName>
    </recommendedName>
</protein>
<dbReference type="PANTHER" id="PTHR45566">
    <property type="entry name" value="HTH-TYPE TRANSCRIPTIONAL REGULATOR YHJB-RELATED"/>
    <property type="match status" value="1"/>
</dbReference>
<dbReference type="InterPro" id="IPR000792">
    <property type="entry name" value="Tscrpt_reg_LuxR_C"/>
</dbReference>
<proteinExistence type="predicted"/>
<evidence type="ECO:0000256" key="4">
    <source>
        <dbReference type="ARBA" id="ARBA00023125"/>
    </source>
</evidence>
<evidence type="ECO:0000313" key="10">
    <source>
        <dbReference type="Proteomes" id="UP000248066"/>
    </source>
</evidence>
<evidence type="ECO:0000256" key="3">
    <source>
        <dbReference type="ARBA" id="ARBA00023015"/>
    </source>
</evidence>
<evidence type="ECO:0000256" key="1">
    <source>
        <dbReference type="ARBA" id="ARBA00004496"/>
    </source>
</evidence>
<evidence type="ECO:0000259" key="8">
    <source>
        <dbReference type="PROSITE" id="PS50110"/>
    </source>
</evidence>
<keyword evidence="2" id="KW-0902">Two-component regulatory system</keyword>
<dbReference type="GO" id="GO:0003677">
    <property type="term" value="F:DNA binding"/>
    <property type="evidence" value="ECO:0007669"/>
    <property type="project" value="UniProtKB-KW"/>
</dbReference>
<dbReference type="EMBL" id="PDOF01000001">
    <property type="protein sequence ID" value="PYZ98890.1"/>
    <property type="molecule type" value="Genomic_DNA"/>
</dbReference>
<organism evidence="9 10">
    <name type="scientific">Alteribacter lacisalsi</name>
    <dbReference type="NCBI Taxonomy" id="2045244"/>
    <lineage>
        <taxon>Bacteria</taxon>
        <taxon>Bacillati</taxon>
        <taxon>Bacillota</taxon>
        <taxon>Bacilli</taxon>
        <taxon>Bacillales</taxon>
        <taxon>Bacillaceae</taxon>
        <taxon>Alteribacter</taxon>
    </lineage>
</organism>
<dbReference type="GO" id="GO:0006355">
    <property type="term" value="P:regulation of DNA-templated transcription"/>
    <property type="evidence" value="ECO:0007669"/>
    <property type="project" value="InterPro"/>
</dbReference>
<feature type="domain" description="HTH luxR-type" evidence="7">
    <location>
        <begin position="140"/>
        <end position="205"/>
    </location>
</feature>
<dbReference type="InterPro" id="IPR001789">
    <property type="entry name" value="Sig_transdc_resp-reg_receiver"/>
</dbReference>
<dbReference type="SMART" id="SM00421">
    <property type="entry name" value="HTH_LUXR"/>
    <property type="match status" value="1"/>
</dbReference>
<dbReference type="RefSeq" id="WP_110519151.1">
    <property type="nucleotide sequence ID" value="NZ_PDOF01000001.1"/>
</dbReference>
<dbReference type="Proteomes" id="UP000248066">
    <property type="component" value="Unassembled WGS sequence"/>
</dbReference>
<dbReference type="Pfam" id="PF00196">
    <property type="entry name" value="GerE"/>
    <property type="match status" value="1"/>
</dbReference>
<dbReference type="Gene3D" id="3.40.50.2300">
    <property type="match status" value="1"/>
</dbReference>
<accession>A0A2W0HG33</accession>
<feature type="domain" description="Response regulatory" evidence="8">
    <location>
        <begin position="2"/>
        <end position="119"/>
    </location>
</feature>
<dbReference type="GO" id="GO:0005737">
    <property type="term" value="C:cytoplasm"/>
    <property type="evidence" value="ECO:0007669"/>
    <property type="project" value="UniProtKB-SubCell"/>
</dbReference>
<dbReference type="SUPFAM" id="SSF46894">
    <property type="entry name" value="C-terminal effector domain of the bipartite response regulators"/>
    <property type="match status" value="1"/>
</dbReference>
<dbReference type="PANTHER" id="PTHR45566:SF1">
    <property type="entry name" value="HTH-TYPE TRANSCRIPTIONAL REGULATOR YHJB-RELATED"/>
    <property type="match status" value="1"/>
</dbReference>
<evidence type="ECO:0000259" key="7">
    <source>
        <dbReference type="PROSITE" id="PS50043"/>
    </source>
</evidence>
<dbReference type="InterPro" id="IPR016032">
    <property type="entry name" value="Sig_transdc_resp-reg_C-effctor"/>
</dbReference>
<dbReference type="GO" id="GO:0000160">
    <property type="term" value="P:phosphorelay signal transduction system"/>
    <property type="evidence" value="ECO:0007669"/>
    <property type="project" value="UniProtKB-KW"/>
</dbReference>
<comment type="caution">
    <text evidence="9">The sequence shown here is derived from an EMBL/GenBank/DDBJ whole genome shotgun (WGS) entry which is preliminary data.</text>
</comment>
<dbReference type="InterPro" id="IPR036388">
    <property type="entry name" value="WH-like_DNA-bd_sf"/>
</dbReference>
<evidence type="ECO:0000256" key="2">
    <source>
        <dbReference type="ARBA" id="ARBA00023012"/>
    </source>
</evidence>
<keyword evidence="4" id="KW-0238">DNA-binding</keyword>
<sequence>MKILLNEKHDMIRYGFLQLLNDLFPVEYILEAEDLNKTKALLESYLFDYLLLNSESFARHETAELIRMARSRNEKVKVVLIKSKGRQADPSFLERYGINGVIGRDEPIEDLMNAFQEIDRGQIRYSFVSIRKNGEGKGDNVLLSSLLTQRENEVFKHLVRGYSVLESARELGVSSKTIENHRHNLRSKLNVSSHRELIKAAEETGYIRFKD</sequence>
<evidence type="ECO:0000256" key="6">
    <source>
        <dbReference type="PROSITE-ProRule" id="PRU00169"/>
    </source>
</evidence>